<dbReference type="InterPro" id="IPR011576">
    <property type="entry name" value="Pyridox_Oxase_N"/>
</dbReference>
<dbReference type="SUPFAM" id="SSF50475">
    <property type="entry name" value="FMN-binding split barrel"/>
    <property type="match status" value="1"/>
</dbReference>
<gene>
    <name evidence="2" type="ORF">BOW53_00045</name>
</gene>
<feature type="domain" description="Pyridoxamine 5'-phosphate oxidase N-terminal" evidence="1">
    <location>
        <begin position="8"/>
        <end position="130"/>
    </location>
</feature>
<dbReference type="AlphaFoldDB" id="A0A1T2LB79"/>
<sequence>MGMHHEISPELQQWIEAQSLYFVASAPLTEDGHINLSPRGYDTLRITGPLELVFLDLTGSGNETAAQLAENGRITVMLCAFSGDPKILRLYGRGEVLLPDSGEWDTLRGLFDEDLPGVRQIVRISVDMVKTSCGFGVPLMEPVGERKKLLEWAEKKGESGIREYWQKKNAVSIDNLPAQGRSQP</sequence>
<protein>
    <submittedName>
        <fullName evidence="2">Pyridoxamine 5'-phosphate oxidase</fullName>
    </submittedName>
</protein>
<proteinExistence type="predicted"/>
<evidence type="ECO:0000313" key="2">
    <source>
        <dbReference type="EMBL" id="OOZ42272.1"/>
    </source>
</evidence>
<dbReference type="EMBL" id="MPRL01000001">
    <property type="protein sequence ID" value="OOZ42272.1"/>
    <property type="molecule type" value="Genomic_DNA"/>
</dbReference>
<accession>A0A1T2LB79</accession>
<organism evidence="2 3">
    <name type="scientific">Solemya pervernicosa gill symbiont</name>
    <dbReference type="NCBI Taxonomy" id="642797"/>
    <lineage>
        <taxon>Bacteria</taxon>
        <taxon>Pseudomonadati</taxon>
        <taxon>Pseudomonadota</taxon>
        <taxon>Gammaproteobacteria</taxon>
        <taxon>sulfur-oxidizing symbionts</taxon>
    </lineage>
</organism>
<name>A0A1T2LB79_9GAMM</name>
<dbReference type="RefSeq" id="WP_078482029.1">
    <property type="nucleotide sequence ID" value="NZ_MPRL01000001.1"/>
</dbReference>
<dbReference type="OrthoDB" id="115989at2"/>
<reference evidence="2 3" key="1">
    <citation type="submission" date="2016-11" db="EMBL/GenBank/DDBJ databases">
        <title>Mixed transmission modes and dynamic genome evolution in an obligate animal-bacterial symbiosis.</title>
        <authorList>
            <person name="Russell S.L."/>
            <person name="Corbett-Detig R.B."/>
            <person name="Cavanaugh C.M."/>
        </authorList>
    </citation>
    <scope>NUCLEOTIDE SEQUENCE [LARGE SCALE GENOMIC DNA]</scope>
    <source>
        <strain evidence="2">Sveles-Q1</strain>
    </source>
</reference>
<keyword evidence="3" id="KW-1185">Reference proteome</keyword>
<comment type="caution">
    <text evidence="2">The sequence shown here is derived from an EMBL/GenBank/DDBJ whole genome shotgun (WGS) entry which is preliminary data.</text>
</comment>
<dbReference type="Proteomes" id="UP000191110">
    <property type="component" value="Unassembled WGS sequence"/>
</dbReference>
<evidence type="ECO:0000313" key="3">
    <source>
        <dbReference type="Proteomes" id="UP000191110"/>
    </source>
</evidence>
<dbReference type="PANTHER" id="PTHR39336">
    <property type="entry name" value="PYRIDOXAMINE PHOSPHATE OXIDASE FAMILY PROTEIN (AFU_ORTHOLOGUE AFUA_6G11440)"/>
    <property type="match status" value="1"/>
</dbReference>
<dbReference type="PANTHER" id="PTHR39336:SF1">
    <property type="entry name" value="PYRIDOXAMINE PHOSPHATE OXIDASE FAMILY PROTEIN (AFU_ORTHOLOGUE AFUA_6G11440)"/>
    <property type="match status" value="1"/>
</dbReference>
<dbReference type="Pfam" id="PF01243">
    <property type="entry name" value="PNPOx_N"/>
    <property type="match status" value="1"/>
</dbReference>
<evidence type="ECO:0000259" key="1">
    <source>
        <dbReference type="Pfam" id="PF01243"/>
    </source>
</evidence>
<dbReference type="InterPro" id="IPR012349">
    <property type="entry name" value="Split_barrel_FMN-bd"/>
</dbReference>
<dbReference type="Gene3D" id="2.30.110.10">
    <property type="entry name" value="Electron Transport, Fmn-binding Protein, Chain A"/>
    <property type="match status" value="1"/>
</dbReference>